<evidence type="ECO:0000256" key="7">
    <source>
        <dbReference type="ARBA" id="ARBA00023136"/>
    </source>
</evidence>
<evidence type="ECO:0000313" key="13">
    <source>
        <dbReference type="EMBL" id="NEG69102.1"/>
    </source>
</evidence>
<proteinExistence type="inferred from homology"/>
<evidence type="ECO:0000256" key="11">
    <source>
        <dbReference type="ARBA" id="ARBA00048865"/>
    </source>
</evidence>
<evidence type="ECO:0000256" key="3">
    <source>
        <dbReference type="ARBA" id="ARBA00010441"/>
    </source>
</evidence>
<dbReference type="RefSeq" id="WP_163226708.1">
    <property type="nucleotide sequence ID" value="NZ_VYSG01000001.1"/>
</dbReference>
<comment type="cofactor">
    <cofactor evidence="12">
        <name>Mg(2+)</name>
        <dbReference type="ChEBI" id="CHEBI:18420"/>
    </cofactor>
    <text evidence="12">Contains a di-nuclear catalytic Mg(2+) center.</text>
</comment>
<dbReference type="InterPro" id="IPR044268">
    <property type="entry name" value="PIP_synthase_PgsA1"/>
</dbReference>
<dbReference type="Gene3D" id="1.20.120.1760">
    <property type="match status" value="1"/>
</dbReference>
<keyword evidence="12" id="KW-1208">Phospholipid metabolism</keyword>
<dbReference type="GO" id="GO:0008654">
    <property type="term" value="P:phospholipid biosynthetic process"/>
    <property type="evidence" value="ECO:0007669"/>
    <property type="project" value="UniProtKB-UniRule"/>
</dbReference>
<evidence type="ECO:0000256" key="12">
    <source>
        <dbReference type="HAMAP-Rule" id="MF_02241"/>
    </source>
</evidence>
<feature type="binding site" evidence="12">
    <location>
        <position position="68"/>
    </location>
    <ligand>
        <name>Mg(2+)</name>
        <dbReference type="ChEBI" id="CHEBI:18420"/>
        <label>1</label>
    </ligand>
</feature>
<reference evidence="13 14" key="1">
    <citation type="submission" date="2019-09" db="EMBL/GenBank/DDBJ databases">
        <title>Phylogenetic characterization of a novel taxon of the genus Bifidobacterium: Bifidobacterium choloepi sp. nov.</title>
        <authorList>
            <person name="Modesto M."/>
            <person name="Satti M."/>
        </authorList>
    </citation>
    <scope>NUCLEOTIDE SEQUENCE [LARGE SCALE GENOMIC DNA]</scope>
    <source>
        <strain evidence="13 14">BRDM6</strain>
    </source>
</reference>
<keyword evidence="5 12" id="KW-0812">Transmembrane</keyword>
<dbReference type="Proteomes" id="UP000469292">
    <property type="component" value="Unassembled WGS sequence"/>
</dbReference>
<evidence type="ECO:0000256" key="5">
    <source>
        <dbReference type="ARBA" id="ARBA00022692"/>
    </source>
</evidence>
<feature type="transmembrane region" description="Helical" evidence="12">
    <location>
        <begin position="20"/>
        <end position="44"/>
    </location>
</feature>
<comment type="subunit">
    <text evidence="4 12">Homodimer.</text>
</comment>
<evidence type="ECO:0000256" key="8">
    <source>
        <dbReference type="ARBA" id="ARBA00023935"/>
    </source>
</evidence>
<feature type="binding site" evidence="12">
    <location>
        <position position="79"/>
    </location>
    <ligand>
        <name>a CDP-1,2-diacyl-sn-glycerol</name>
        <dbReference type="ChEBI" id="CHEBI:58332"/>
    </ligand>
</feature>
<feature type="binding site" evidence="12">
    <location>
        <position position="90"/>
    </location>
    <ligand>
        <name>Mg(2+)</name>
        <dbReference type="ChEBI" id="CHEBI:18420"/>
        <label>2</label>
    </ligand>
</feature>
<comment type="pathway">
    <text evidence="2 12">Phospholipid metabolism; phosphatidylinositol phosphate biosynthesis.</text>
</comment>
<gene>
    <name evidence="13" type="ORF">F6S87_00360</name>
</gene>
<keyword evidence="12" id="KW-0594">Phospholipid biosynthesis</keyword>
<evidence type="ECO:0000256" key="4">
    <source>
        <dbReference type="ARBA" id="ARBA00011738"/>
    </source>
</evidence>
<dbReference type="GO" id="GO:0016780">
    <property type="term" value="F:phosphotransferase activity, for other substituted phosphate groups"/>
    <property type="evidence" value="ECO:0007669"/>
    <property type="project" value="UniProtKB-UniRule"/>
</dbReference>
<comment type="subcellular location">
    <subcellularLocation>
        <location evidence="12">Cell membrane</location>
        <topology evidence="12">Multi-pass membrane protein</topology>
    </subcellularLocation>
    <subcellularLocation>
        <location evidence="1">Endomembrane system</location>
        <topology evidence="1">Multi-pass membrane protein</topology>
    </subcellularLocation>
</comment>
<evidence type="ECO:0000256" key="6">
    <source>
        <dbReference type="ARBA" id="ARBA00022989"/>
    </source>
</evidence>
<evidence type="ECO:0000256" key="10">
    <source>
        <dbReference type="ARBA" id="ARBA00033137"/>
    </source>
</evidence>
<dbReference type="HAMAP" id="MF_02241">
    <property type="entry name" value="PIP_synthase"/>
    <property type="match status" value="1"/>
</dbReference>
<keyword evidence="12" id="KW-0479">Metal-binding</keyword>
<keyword evidence="12" id="KW-0460">Magnesium</keyword>
<comment type="catalytic activity">
    <reaction evidence="8 12">
        <text>1,2-di-(9Z-octadecenoyl)-sn-glycero-3-cytidine-5'-diphosphate + 1D-myo-inositol 3-phosphate = 1,2-di-(9Z-octadecenoyl)-sn-glycero-3-phospho-(1D-myo-inositol-3-phosphate) + CMP + H(+)</text>
        <dbReference type="Rhea" id="RHEA:61216"/>
        <dbReference type="ChEBI" id="CHEBI:15378"/>
        <dbReference type="ChEBI" id="CHEBI:58401"/>
        <dbReference type="ChEBI" id="CHEBI:60377"/>
        <dbReference type="ChEBI" id="CHEBI:85356"/>
        <dbReference type="ChEBI" id="CHEBI:144472"/>
    </reaction>
</comment>
<comment type="similarity">
    <text evidence="3 12">Belongs to the CDP-alcohol phosphatidyltransferase class-I family.</text>
</comment>
<feature type="binding site" evidence="12">
    <location>
        <begin position="28"/>
        <end position="31"/>
    </location>
    <ligand>
        <name>a CDP-1,2-diacyl-sn-glycerol</name>
        <dbReference type="ChEBI" id="CHEBI:58332"/>
    </ligand>
</feature>
<protein>
    <recommendedName>
        <fullName evidence="9 12">Phosphatidylinositol phosphate synthase</fullName>
        <shortName evidence="12">PIP synthase</shortName>
        <ecNumber evidence="12">2.7.8.-</ecNumber>
    </recommendedName>
    <alternativeName>
        <fullName evidence="10 12">CDP-diacylglycerol--D-myo-inositol-3-phosphate 3-phosphatidyltransferase</fullName>
    </alternativeName>
</protein>
<evidence type="ECO:0000256" key="1">
    <source>
        <dbReference type="ARBA" id="ARBA00004127"/>
    </source>
</evidence>
<comment type="catalytic activity">
    <reaction evidence="11 12">
        <text>a CDP-1,2-diacyl-sn-glycerol + 1D-myo-inositol 3-phosphate = a 1,2-diacyl-sn-glycero-3-phospho-(1D-myo-inositol-3-phosphate) + CMP + H(+)</text>
        <dbReference type="Rhea" id="RHEA:60504"/>
        <dbReference type="ChEBI" id="CHEBI:15378"/>
        <dbReference type="ChEBI" id="CHEBI:58088"/>
        <dbReference type="ChEBI" id="CHEBI:58332"/>
        <dbReference type="ChEBI" id="CHEBI:58401"/>
        <dbReference type="ChEBI" id="CHEBI:60377"/>
    </reaction>
</comment>
<evidence type="ECO:0000256" key="9">
    <source>
        <dbReference type="ARBA" id="ARBA00024082"/>
    </source>
</evidence>
<dbReference type="InterPro" id="IPR000462">
    <property type="entry name" value="CDP-OH_P_trans"/>
</dbReference>
<feature type="binding site" evidence="12">
    <location>
        <position position="65"/>
    </location>
    <ligand>
        <name>Mg(2+)</name>
        <dbReference type="ChEBI" id="CHEBI:18420"/>
        <label>1</label>
    </ligand>
</feature>
<organism evidence="13 14">
    <name type="scientific">Bifidobacterium choloepi</name>
    <dbReference type="NCBI Taxonomy" id="2614131"/>
    <lineage>
        <taxon>Bacteria</taxon>
        <taxon>Bacillati</taxon>
        <taxon>Actinomycetota</taxon>
        <taxon>Actinomycetes</taxon>
        <taxon>Bifidobacteriales</taxon>
        <taxon>Bifidobacteriaceae</taxon>
        <taxon>Bifidobacterium</taxon>
    </lineage>
</organism>
<evidence type="ECO:0000313" key="14">
    <source>
        <dbReference type="Proteomes" id="UP000469292"/>
    </source>
</evidence>
<dbReference type="Pfam" id="PF01066">
    <property type="entry name" value="CDP-OH_P_transf"/>
    <property type="match status" value="1"/>
</dbReference>
<keyword evidence="12 13" id="KW-0808">Transferase</keyword>
<dbReference type="AlphaFoldDB" id="A0A6I5NJQ6"/>
<evidence type="ECO:0000256" key="2">
    <source>
        <dbReference type="ARBA" id="ARBA00004805"/>
    </source>
</evidence>
<keyword evidence="14" id="KW-1185">Reference proteome</keyword>
<dbReference type="EMBL" id="VYSG01000001">
    <property type="protein sequence ID" value="NEG69102.1"/>
    <property type="molecule type" value="Genomic_DNA"/>
</dbReference>
<dbReference type="UniPathway" id="UPA00220"/>
<comment type="caution">
    <text evidence="13">The sequence shown here is derived from an EMBL/GenBank/DDBJ whole genome shotgun (WGS) entry which is preliminary data.</text>
</comment>
<dbReference type="EC" id="2.7.8.-" evidence="12"/>
<keyword evidence="12" id="KW-0444">Lipid biosynthesis</keyword>
<keyword evidence="12" id="KW-0443">Lipid metabolism</keyword>
<name>A0A6I5NJQ6_9BIFI</name>
<feature type="binding site" evidence="12">
    <location>
        <position position="69"/>
    </location>
    <ligand>
        <name>a CDP-1,2-diacyl-sn-glycerol</name>
        <dbReference type="ChEBI" id="CHEBI:58332"/>
    </ligand>
</feature>
<keyword evidence="7 12" id="KW-0472">Membrane</keyword>
<dbReference type="InterPro" id="IPR043130">
    <property type="entry name" value="CDP-OH_PTrfase_TM_dom"/>
</dbReference>
<dbReference type="GO" id="GO:0012505">
    <property type="term" value="C:endomembrane system"/>
    <property type="evidence" value="ECO:0007669"/>
    <property type="project" value="UniProtKB-SubCell"/>
</dbReference>
<sequence>MLEKLRPPFKRAIEPIARGLVKIGLTADMITIIGAIGTTLVGIAAGITGWLFWGAVALTVLVCFDSLDGSVAKLTTGGTKFGAFLDSSLDRVADWGVLAGVMIYFYLQLQHPDLGHPIVSSTTVLHVGLGCALYSMMTSFVTPYVRARAESVGYEAKGGIATRSDRLCLILIGMALTGLTGMAIWLMITMVLLAVFGTITVFQRIFETKHAMDADHTANDPEDRG</sequence>
<keyword evidence="12" id="KW-1003">Cell membrane</keyword>
<comment type="function">
    <text evidence="12">Catalyzes the conjugation of the 1'-hydroxyl group of D-myo-inositol-3-phosphate (also named L-myo-inositol-1-phosphate) with a lipid tail of cytidine diphosphate diacylglycerol (CDP-DAG), forming phosphatidylinositol phosphate (PIP) and CMP. PIP is a precursor of phosphatidylinositol (PI) which is an essential lipid required for cell wall formation.</text>
</comment>
<keyword evidence="6 12" id="KW-1133">Transmembrane helix</keyword>
<feature type="binding site" evidence="12">
    <location>
        <position position="86"/>
    </location>
    <ligand>
        <name>Mg(2+)</name>
        <dbReference type="ChEBI" id="CHEBI:18420"/>
        <label>2</label>
    </ligand>
</feature>
<feature type="transmembrane region" description="Helical" evidence="12">
    <location>
        <begin position="127"/>
        <end position="146"/>
    </location>
</feature>
<dbReference type="NCBIfam" id="NF045883">
    <property type="entry name" value="PIPSynth"/>
    <property type="match status" value="1"/>
</dbReference>
<feature type="active site" description="Proton acceptor" evidence="12">
    <location>
        <position position="90"/>
    </location>
</feature>
<dbReference type="GO" id="GO:0005886">
    <property type="term" value="C:plasma membrane"/>
    <property type="evidence" value="ECO:0007669"/>
    <property type="project" value="UniProtKB-SubCell"/>
</dbReference>
<feature type="transmembrane region" description="Helical" evidence="12">
    <location>
        <begin position="167"/>
        <end position="196"/>
    </location>
</feature>
<accession>A0A6I5NJQ6</accession>
<comment type="caution">
    <text evidence="12">Lacks conserved residue(s) required for the propagation of feature annotation.</text>
</comment>
<feature type="binding site" evidence="12">
    <location>
        <position position="86"/>
    </location>
    <ligand>
        <name>Mg(2+)</name>
        <dbReference type="ChEBI" id="CHEBI:18420"/>
        <label>1</label>
    </ligand>
</feature>
<dbReference type="GO" id="GO:0000287">
    <property type="term" value="F:magnesium ion binding"/>
    <property type="evidence" value="ECO:0007669"/>
    <property type="project" value="UniProtKB-UniRule"/>
</dbReference>
<feature type="binding site" evidence="12">
    <location>
        <position position="65"/>
    </location>
    <ligand>
        <name>Mg(2+)</name>
        <dbReference type="ChEBI" id="CHEBI:18420"/>
        <label>2</label>
    </ligand>
</feature>